<reference evidence="2" key="1">
    <citation type="submission" date="2019-09" db="EMBL/GenBank/DDBJ databases">
        <title>Distinct polysaccharide growth profiles of human intestinal Prevotella copri isolates.</title>
        <authorList>
            <person name="Fehlner-Peach H."/>
            <person name="Magnabosco C."/>
            <person name="Raghavan V."/>
            <person name="Scher J.U."/>
            <person name="Tett A."/>
            <person name="Cox L.M."/>
            <person name="Gottsegen C."/>
            <person name="Watters A."/>
            <person name="Wiltshire- Gordon J.D."/>
            <person name="Segata N."/>
            <person name="Bonneau R."/>
            <person name="Littman D.R."/>
        </authorList>
    </citation>
    <scope>NUCLEOTIDE SEQUENCE [LARGE SCALE GENOMIC DNA]</scope>
    <source>
        <strain evidence="2">iP54</strain>
    </source>
</reference>
<sequence>MNIPNVILFKDLIKQFPDHNEPSILEGETFLFTLSDGKLACTRVRKCFHIGEPTMILGDSYIIDRFSWHITGDDSSIHLHNIEYAYHLSEDEYNTILEPIKNAANEIENILEKQKCYKGKENSFRYIYTNNVFFRILPYGLVKNENWDKETSMFGKARYVYYSNYCFSLVFPKRTYGNWWYYPPKMISDDTSIMKRCCKPGRLYSDNDFKELSFGTYRKAHHVIIRALIELSKNINEILHRTMLDKKEV</sequence>
<accession>A0A646HHG4</accession>
<gene>
    <name evidence="1" type="ORF">F7D59_08855</name>
</gene>
<protein>
    <submittedName>
        <fullName evidence="1">Uncharacterized protein</fullName>
    </submittedName>
</protein>
<dbReference type="Proteomes" id="UP000420635">
    <property type="component" value="Unassembled WGS sequence"/>
</dbReference>
<proteinExistence type="predicted"/>
<comment type="caution">
    <text evidence="1">The sequence shown here is derived from an EMBL/GenBank/DDBJ whole genome shotgun (WGS) entry which is preliminary data.</text>
</comment>
<name>A0A646HHG4_9BACT</name>
<dbReference type="AlphaFoldDB" id="A0A646HHG4"/>
<dbReference type="EMBL" id="VZBQ01000101">
    <property type="protein sequence ID" value="MQN89955.1"/>
    <property type="molecule type" value="Genomic_DNA"/>
</dbReference>
<evidence type="ECO:0000313" key="1">
    <source>
        <dbReference type="EMBL" id="MQN89955.1"/>
    </source>
</evidence>
<organism evidence="1 2">
    <name type="scientific">Segatella copri</name>
    <dbReference type="NCBI Taxonomy" id="165179"/>
    <lineage>
        <taxon>Bacteria</taxon>
        <taxon>Pseudomonadati</taxon>
        <taxon>Bacteroidota</taxon>
        <taxon>Bacteroidia</taxon>
        <taxon>Bacteroidales</taxon>
        <taxon>Prevotellaceae</taxon>
        <taxon>Segatella</taxon>
    </lineage>
</organism>
<dbReference type="RefSeq" id="WP_153112987.1">
    <property type="nucleotide sequence ID" value="NZ_VZAS01000063.1"/>
</dbReference>
<evidence type="ECO:0000313" key="2">
    <source>
        <dbReference type="Proteomes" id="UP000420635"/>
    </source>
</evidence>